<evidence type="ECO:0000313" key="2">
    <source>
        <dbReference type="Proteomes" id="UP000006462"/>
    </source>
</evidence>
<protein>
    <submittedName>
        <fullName evidence="1">Uncharacterized protein</fullName>
    </submittedName>
</protein>
<proteinExistence type="predicted"/>
<dbReference type="Proteomes" id="UP000006462">
    <property type="component" value="Unassembled WGS sequence"/>
</dbReference>
<organism evidence="1 2">
    <name type="scientific">Pyramidobacter piscolens W5455</name>
    <dbReference type="NCBI Taxonomy" id="352165"/>
    <lineage>
        <taxon>Bacteria</taxon>
        <taxon>Thermotogati</taxon>
        <taxon>Synergistota</taxon>
        <taxon>Synergistia</taxon>
        <taxon>Synergistales</taxon>
        <taxon>Dethiosulfovibrionaceae</taxon>
        <taxon>Pyramidobacter</taxon>
    </lineage>
</organism>
<sequence length="71" mass="7873">MSAPPNGSRRKNAKENEKGLVWNAHSRRDFFILEVSPQAASFLLFFASRCGAFPHPSAPLPFDGLSCRIIL</sequence>
<gene>
    <name evidence="1" type="ORF">HMPREF7215_2147</name>
</gene>
<accession>A0ABM9ZUB6</accession>
<dbReference type="EMBL" id="ADFP01000079">
    <property type="protein sequence ID" value="EFB90511.1"/>
    <property type="molecule type" value="Genomic_DNA"/>
</dbReference>
<evidence type="ECO:0000313" key="1">
    <source>
        <dbReference type="EMBL" id="EFB90511.1"/>
    </source>
</evidence>
<reference evidence="1 2" key="1">
    <citation type="submission" date="2009-12" db="EMBL/GenBank/DDBJ databases">
        <authorList>
            <person name="Shrivastava S."/>
            <person name="Madupu R."/>
            <person name="Durkin A.S."/>
            <person name="Torralba M."/>
            <person name="Methe B."/>
            <person name="Sutton G.G."/>
            <person name="Strausberg R.L."/>
            <person name="Nelson K.E."/>
        </authorList>
    </citation>
    <scope>NUCLEOTIDE SEQUENCE [LARGE SCALE GENOMIC DNA]</scope>
    <source>
        <strain evidence="1 2">W5455</strain>
    </source>
</reference>
<comment type="caution">
    <text evidence="1">The sequence shown here is derived from an EMBL/GenBank/DDBJ whole genome shotgun (WGS) entry which is preliminary data.</text>
</comment>
<name>A0ABM9ZUB6_9BACT</name>
<keyword evidence="2" id="KW-1185">Reference proteome</keyword>